<proteinExistence type="predicted"/>
<name>A0A9D4R9G8_DREPO</name>
<evidence type="ECO:0000313" key="3">
    <source>
        <dbReference type="Proteomes" id="UP000828390"/>
    </source>
</evidence>
<reference evidence="2" key="2">
    <citation type="submission" date="2020-11" db="EMBL/GenBank/DDBJ databases">
        <authorList>
            <person name="McCartney M.A."/>
            <person name="Auch B."/>
            <person name="Kono T."/>
            <person name="Mallez S."/>
            <person name="Becker A."/>
            <person name="Gohl D.M."/>
            <person name="Silverstein K.A.T."/>
            <person name="Koren S."/>
            <person name="Bechman K.B."/>
            <person name="Herman A."/>
            <person name="Abrahante J.E."/>
            <person name="Garbe J."/>
        </authorList>
    </citation>
    <scope>NUCLEOTIDE SEQUENCE</scope>
    <source>
        <strain evidence="2">Duluth1</strain>
        <tissue evidence="2">Whole animal</tissue>
    </source>
</reference>
<evidence type="ECO:0000313" key="2">
    <source>
        <dbReference type="EMBL" id="KAH3858617.1"/>
    </source>
</evidence>
<comment type="caution">
    <text evidence="2">The sequence shown here is derived from an EMBL/GenBank/DDBJ whole genome shotgun (WGS) entry which is preliminary data.</text>
</comment>
<feature type="compositionally biased region" description="Basic residues" evidence="1">
    <location>
        <begin position="65"/>
        <end position="80"/>
    </location>
</feature>
<accession>A0A9D4R9G8</accession>
<keyword evidence="3" id="KW-1185">Reference proteome</keyword>
<dbReference type="EMBL" id="JAIWYP010000003">
    <property type="protein sequence ID" value="KAH3858617.1"/>
    <property type="molecule type" value="Genomic_DNA"/>
</dbReference>
<dbReference type="AlphaFoldDB" id="A0A9D4R9G8"/>
<reference evidence="2" key="1">
    <citation type="journal article" date="2019" name="bioRxiv">
        <title>The Genome of the Zebra Mussel, Dreissena polymorpha: A Resource for Invasive Species Research.</title>
        <authorList>
            <person name="McCartney M.A."/>
            <person name="Auch B."/>
            <person name="Kono T."/>
            <person name="Mallez S."/>
            <person name="Zhang Y."/>
            <person name="Obille A."/>
            <person name="Becker A."/>
            <person name="Abrahante J.E."/>
            <person name="Garbe J."/>
            <person name="Badalamenti J.P."/>
            <person name="Herman A."/>
            <person name="Mangelson H."/>
            <person name="Liachko I."/>
            <person name="Sullivan S."/>
            <person name="Sone E.D."/>
            <person name="Koren S."/>
            <person name="Silverstein K.A.T."/>
            <person name="Beckman K.B."/>
            <person name="Gohl D.M."/>
        </authorList>
    </citation>
    <scope>NUCLEOTIDE SEQUENCE</scope>
    <source>
        <strain evidence="2">Duluth1</strain>
        <tissue evidence="2">Whole animal</tissue>
    </source>
</reference>
<dbReference type="Proteomes" id="UP000828390">
    <property type="component" value="Unassembled WGS sequence"/>
</dbReference>
<sequence length="95" mass="11259">MHEHLSAIYYRLSDQYSKAVQVRRRKLVSYFIQARKDGKQASLCNDALYVDRVKYTHDHPPPGLYRRRQTEKPMSQHRKLPSTAYKLGKRPTRGN</sequence>
<protein>
    <submittedName>
        <fullName evidence="2">Uncharacterized protein</fullName>
    </submittedName>
</protein>
<gene>
    <name evidence="2" type="ORF">DPMN_101245</name>
</gene>
<feature type="region of interest" description="Disordered" evidence="1">
    <location>
        <begin position="57"/>
        <end position="95"/>
    </location>
</feature>
<evidence type="ECO:0000256" key="1">
    <source>
        <dbReference type="SAM" id="MobiDB-lite"/>
    </source>
</evidence>
<organism evidence="2 3">
    <name type="scientific">Dreissena polymorpha</name>
    <name type="common">Zebra mussel</name>
    <name type="synonym">Mytilus polymorpha</name>
    <dbReference type="NCBI Taxonomy" id="45954"/>
    <lineage>
        <taxon>Eukaryota</taxon>
        <taxon>Metazoa</taxon>
        <taxon>Spiralia</taxon>
        <taxon>Lophotrochozoa</taxon>
        <taxon>Mollusca</taxon>
        <taxon>Bivalvia</taxon>
        <taxon>Autobranchia</taxon>
        <taxon>Heteroconchia</taxon>
        <taxon>Euheterodonta</taxon>
        <taxon>Imparidentia</taxon>
        <taxon>Neoheterodontei</taxon>
        <taxon>Myida</taxon>
        <taxon>Dreissenoidea</taxon>
        <taxon>Dreissenidae</taxon>
        <taxon>Dreissena</taxon>
    </lineage>
</organism>